<dbReference type="HOGENOM" id="CLU_2366811_0_0_5"/>
<dbReference type="EMBL" id="AP009384">
    <property type="protein sequence ID" value="BAF89491.1"/>
    <property type="molecule type" value="Genomic_DNA"/>
</dbReference>
<dbReference type="AlphaFoldDB" id="A8IEH8"/>
<evidence type="ECO:0000256" key="2">
    <source>
        <dbReference type="SAM" id="SignalP"/>
    </source>
</evidence>
<reference evidence="3 4" key="5">
    <citation type="journal article" date="2010" name="Appl. Environ. Microbiol.">
        <title>phrR-like gene praR of Azorhizobium caulinodans ORS571 is essential for symbiosis with Sesbania rostrata and is involved in expression of reb genes.</title>
        <authorList>
            <person name="Akiba N."/>
            <person name="Aono T."/>
            <person name="Toyazaki H."/>
            <person name="Sato S."/>
            <person name="Oyaizu H."/>
        </authorList>
    </citation>
    <scope>NUCLEOTIDE SEQUENCE [LARGE SCALE GENOMIC DNA]</scope>
    <source>
        <strain evidence="4">ATCC 43989 / DSM 5975 / JCM 20966 / LMG 6465 / NBRC 14845 / NCIMB 13405 / ORS 571</strain>
    </source>
</reference>
<protein>
    <submittedName>
        <fullName evidence="3">Uncharacterized protein</fullName>
    </submittedName>
</protein>
<dbReference type="KEGG" id="azc:AZC_3493"/>
<feature type="region of interest" description="Disordered" evidence="1">
    <location>
        <begin position="57"/>
        <end position="95"/>
    </location>
</feature>
<organism evidence="3 4">
    <name type="scientific">Azorhizobium caulinodans (strain ATCC 43989 / DSM 5975 / JCM 20966 / LMG 6465 / NBRC 14845 / NCIMB 13405 / ORS 571)</name>
    <dbReference type="NCBI Taxonomy" id="438753"/>
    <lineage>
        <taxon>Bacteria</taxon>
        <taxon>Pseudomonadati</taxon>
        <taxon>Pseudomonadota</taxon>
        <taxon>Alphaproteobacteria</taxon>
        <taxon>Hyphomicrobiales</taxon>
        <taxon>Xanthobacteraceae</taxon>
        <taxon>Azorhizobium</taxon>
    </lineage>
</organism>
<proteinExistence type="predicted"/>
<evidence type="ECO:0000256" key="1">
    <source>
        <dbReference type="SAM" id="MobiDB-lite"/>
    </source>
</evidence>
<keyword evidence="2" id="KW-0732">Signal</keyword>
<feature type="chain" id="PRO_5002720986" evidence="2">
    <location>
        <begin position="28"/>
        <end position="95"/>
    </location>
</feature>
<accession>A8IEH8</accession>
<dbReference type="Proteomes" id="UP000000270">
    <property type="component" value="Chromosome"/>
</dbReference>
<keyword evidence="4" id="KW-1185">Reference proteome</keyword>
<dbReference type="RefSeq" id="WP_012172016.1">
    <property type="nucleotide sequence ID" value="NC_009937.1"/>
</dbReference>
<reference evidence="3 4" key="6">
    <citation type="journal article" date="2011" name="Appl. Environ. Microbiol.">
        <title>Involvement of the azorhizobial chromosome partition gene (parA) in the onset of bacteroid differentiation during Sesbania rostrata stem nodule development.</title>
        <authorList>
            <person name="Liu CT."/>
            <person name="Lee KB."/>
            <person name="Wang YS."/>
            <person name="Peng MH."/>
            <person name="Lee KT."/>
            <person name="Suzuki S."/>
            <person name="Suzuki T."/>
            <person name="Oyaizu H."/>
        </authorList>
    </citation>
    <scope>NUCLEOTIDE SEQUENCE [LARGE SCALE GENOMIC DNA]</scope>
    <source>
        <strain evidence="4">ATCC 43989 / DSM 5975 / JCM 20966 / LMG 6465 / NBRC 14845 / NCIMB 13405 / ORS 571</strain>
    </source>
</reference>
<reference evidence="3 4" key="4">
    <citation type="journal article" date="2009" name="Appl. Environ. Microbiol.">
        <title>Comparative genome-wide transcriptional profiling of Azorhizobium caulinodans ORS571 grown under free-living and symbiotic conditions.</title>
        <authorList>
            <person name="Tsukada S."/>
            <person name="Aono T."/>
            <person name="Akiba N."/>
            <person name="Lee KB."/>
            <person name="Liu CT."/>
            <person name="Toyazaki H."/>
            <person name="Oyaizu H."/>
        </authorList>
    </citation>
    <scope>NUCLEOTIDE SEQUENCE [LARGE SCALE GENOMIC DNA]</scope>
    <source>
        <strain evidence="4">ATCC 43989 / DSM 5975 / JCM 20966 / LMG 6465 / NBRC 14845 / NCIMB 13405 / ORS 571</strain>
    </source>
</reference>
<reference evidence="3 4" key="1">
    <citation type="journal article" date="2007" name="Appl. Environ. Microbiol.">
        <title>Rhizobial factors required for stem nodule maturation and maintenance in Sesbania rostrata-Azorhizobium caulinodans ORS571 symbiosis.</title>
        <authorList>
            <person name="Suzuki S."/>
            <person name="Aono T."/>
            <person name="Lee KB."/>
            <person name="Suzuki T."/>
            <person name="Liu CT."/>
            <person name="Miwa H."/>
            <person name="Wakao S."/>
            <person name="Iki T."/>
            <person name="Oyaizu H."/>
        </authorList>
    </citation>
    <scope>NUCLEOTIDE SEQUENCE [LARGE SCALE GENOMIC DNA]</scope>
    <source>
        <strain evidence="4">ATCC 43989 / DSM 5975 / JCM 20966 / LMG 6465 / NBRC 14845 / NCIMB 13405 / ORS 571</strain>
    </source>
</reference>
<evidence type="ECO:0000313" key="4">
    <source>
        <dbReference type="Proteomes" id="UP000000270"/>
    </source>
</evidence>
<feature type="signal peptide" evidence="2">
    <location>
        <begin position="1"/>
        <end position="27"/>
    </location>
</feature>
<gene>
    <name evidence="3" type="ordered locus">AZC_3493</name>
</gene>
<sequence>MKTLSTKIIAAALVASSLVGAASSAFADEYLTASNKEFQAVAAGAYDNGDKLPLNAAPTSGTVQMHEARQFPAPQVPAYGPFSDTDPHSGPAQAG</sequence>
<name>A8IEH8_AZOC5</name>
<reference evidence="4" key="2">
    <citation type="submission" date="2007-04" db="EMBL/GenBank/DDBJ databases">
        <title>Complete genome sequence of the nitrogen-fixing bacterium Azorhizobium caulinodans ORS571.</title>
        <authorList>
            <person name="Lee K.B."/>
            <person name="Backer P.D."/>
            <person name="Aono T."/>
            <person name="Liu C.T."/>
            <person name="Suzuki S."/>
            <person name="Suzuki T."/>
            <person name="Kaneko T."/>
            <person name="Yamada M."/>
            <person name="Tabata S."/>
            <person name="Kupfer D.M."/>
            <person name="Najar F.Z."/>
            <person name="Wiley G.B."/>
            <person name="Roe B."/>
            <person name="Binnewies T."/>
            <person name="Ussery D."/>
            <person name="Vereecke D."/>
            <person name="Gevers D."/>
            <person name="Holsters M."/>
            <person name="Oyaizu H."/>
        </authorList>
    </citation>
    <scope>NUCLEOTIDE SEQUENCE [LARGE SCALE GENOMIC DNA]</scope>
    <source>
        <strain evidence="4">ATCC 43989 / DSM 5975 / JCM 20966 / LMG 6465 / NBRC 14845 / NCIMB 13405 / ORS 571</strain>
    </source>
</reference>
<evidence type="ECO:0000313" key="3">
    <source>
        <dbReference type="EMBL" id="BAF89491.1"/>
    </source>
</evidence>
<reference evidence="3 4" key="3">
    <citation type="journal article" date="2008" name="BMC Genomics">
        <title>The genome of the versatile nitrogen fixer Azorhizobium caulinodans ORS571.</title>
        <authorList>
            <person name="Lee KB."/>
            <person name="Backer P.D."/>
            <person name="Aono T."/>
            <person name="Liu CT."/>
            <person name="Suzuki S."/>
            <person name="Suzuki T."/>
            <person name="Kaneko T."/>
            <person name="Yamada M."/>
            <person name="Tabata S."/>
            <person name="Kupfer D.M."/>
            <person name="Najar F.Z."/>
            <person name="Wiley G.B."/>
            <person name="Roe B."/>
            <person name="Binnewies T.T."/>
            <person name="Ussery D.W."/>
            <person name="D'Haeze W."/>
            <person name="Herder J.D."/>
            <person name="Gevers D."/>
            <person name="Vereecke D."/>
            <person name="Holsters M."/>
            <person name="Oyaizu H."/>
        </authorList>
    </citation>
    <scope>NUCLEOTIDE SEQUENCE [LARGE SCALE GENOMIC DNA]</scope>
    <source>
        <strain evidence="4">ATCC 43989 / DSM 5975 / JCM 20966 / LMG 6465 / NBRC 14845 / NCIMB 13405 / ORS 571</strain>
    </source>
</reference>